<protein>
    <recommendedName>
        <fullName evidence="1">Peptidase C39-like domain-containing protein</fullName>
    </recommendedName>
</protein>
<dbReference type="AlphaFoldDB" id="A0A6I2RD62"/>
<dbReference type="InterPro" id="IPR039564">
    <property type="entry name" value="Peptidase_C39-like"/>
</dbReference>
<evidence type="ECO:0000259" key="1">
    <source>
        <dbReference type="Pfam" id="PF13529"/>
    </source>
</evidence>
<gene>
    <name evidence="2" type="ORF">GKE90_05945</name>
</gene>
<evidence type="ECO:0000313" key="3">
    <source>
        <dbReference type="Proteomes" id="UP000429811"/>
    </source>
</evidence>
<feature type="domain" description="Peptidase C39-like" evidence="1">
    <location>
        <begin position="258"/>
        <end position="384"/>
    </location>
</feature>
<dbReference type="Pfam" id="PF13529">
    <property type="entry name" value="Peptidase_C39_2"/>
    <property type="match status" value="1"/>
</dbReference>
<sequence>MQLRISYYCNNFTVRLIIRGGILMKKLFTLLLSLAMLVSLAVPAFATELEGAYTQEEINAINEVNIAKYAKSFVDAVSDDPDLESGDVLTIYSENDKISGYCIDIVKDSLPNGYVVVKFSNNEPVVSEFSLGAGVQNPYEVIMERDNIGTEDAIFYSIGSNDYQVLDLKHEVMASSDTTELVSEKEFMTYKEDAKEIKQAELQTITDSDDGLNYSDLDGWSVVSDNYEGTVKNGMEHTITGADDIDLWYCGDHVENNNRTYACSVVALCNLAKYYRENGYDKISRSFTTLYDTMWDYAGTNDEGTTSNGREAPAAQRYLNELGYKCTYSSYLFDNYGDFTKDLDKNKPCIFSYGAKFGNKKGGHAVFAVGYVETTEYQYLQIADGWNDYLRYINFNGYDYTRTDGWSFSVSK</sequence>
<comment type="caution">
    <text evidence="2">The sequence shown here is derived from an EMBL/GenBank/DDBJ whole genome shotgun (WGS) entry which is preliminary data.</text>
</comment>
<name>A0A6I2RD62_FLAPL</name>
<organism evidence="2 3">
    <name type="scientific">Flavonifractor plautii</name>
    <name type="common">Fusobacterium plautii</name>
    <dbReference type="NCBI Taxonomy" id="292800"/>
    <lineage>
        <taxon>Bacteria</taxon>
        <taxon>Bacillati</taxon>
        <taxon>Bacillota</taxon>
        <taxon>Clostridia</taxon>
        <taxon>Eubacteriales</taxon>
        <taxon>Oscillospiraceae</taxon>
        <taxon>Flavonifractor</taxon>
    </lineage>
</organism>
<evidence type="ECO:0000313" key="2">
    <source>
        <dbReference type="EMBL" id="MSB48242.1"/>
    </source>
</evidence>
<reference evidence="2 3" key="1">
    <citation type="journal article" date="2019" name="Nat. Med.">
        <title>A library of human gut bacterial isolates paired with longitudinal multiomics data enables mechanistic microbiome research.</title>
        <authorList>
            <person name="Poyet M."/>
            <person name="Groussin M."/>
            <person name="Gibbons S.M."/>
            <person name="Avila-Pacheco J."/>
            <person name="Jiang X."/>
            <person name="Kearney S.M."/>
            <person name="Perrotta A.R."/>
            <person name="Berdy B."/>
            <person name="Zhao S."/>
            <person name="Lieberman T.D."/>
            <person name="Swanson P.K."/>
            <person name="Smith M."/>
            <person name="Roesemann S."/>
            <person name="Alexander J.E."/>
            <person name="Rich S.A."/>
            <person name="Livny J."/>
            <person name="Vlamakis H."/>
            <person name="Clish C."/>
            <person name="Bullock K."/>
            <person name="Deik A."/>
            <person name="Scott J."/>
            <person name="Pierce K.A."/>
            <person name="Xavier R.J."/>
            <person name="Alm E.J."/>
        </authorList>
    </citation>
    <scope>NUCLEOTIDE SEQUENCE [LARGE SCALE GENOMIC DNA]</scope>
    <source>
        <strain evidence="2 3">BIOML-A5</strain>
    </source>
</reference>
<accession>A0A6I2RD62</accession>
<dbReference type="EMBL" id="WKPO01000006">
    <property type="protein sequence ID" value="MSB48242.1"/>
    <property type="molecule type" value="Genomic_DNA"/>
</dbReference>
<proteinExistence type="predicted"/>
<dbReference type="Gene3D" id="3.90.70.10">
    <property type="entry name" value="Cysteine proteinases"/>
    <property type="match status" value="1"/>
</dbReference>
<dbReference type="Proteomes" id="UP000429811">
    <property type="component" value="Unassembled WGS sequence"/>
</dbReference>